<evidence type="ECO:0000313" key="7">
    <source>
        <dbReference type="EMBL" id="KAK2183575.1"/>
    </source>
</evidence>
<evidence type="ECO:0000256" key="1">
    <source>
        <dbReference type="ARBA" id="ARBA00022729"/>
    </source>
</evidence>
<dbReference type="EMBL" id="JAODUO010000305">
    <property type="protein sequence ID" value="KAK2183575.1"/>
    <property type="molecule type" value="Genomic_DNA"/>
</dbReference>
<sequence>MREMFAEHGRKDAAKIAILLTDGRSNIERNETIPEAEKAKAEDIDIYVVGVANVDDAEVAGVASDPDSRYMIRVNSFSDLQSITEQIINVTCEDVLPCTDPKWGECNATECGAIGTQSRTRICTKIDPTTGQTLSVHEVLESRPCVRFCPTTTTSPEPPTTTTETTTTEEPTTTTETTTTEEPTTTTETTTTEEPTTTTETTTTEEPTTTTETTTTEEPTTTTETTTTEEPTTTTETTTTEEPTTTTETTTTEEPTTTTETTTTEEPTTTTETTTTVEPTTTQTETTPTTGTPGPAQPVDCDKCDFTMGQVWQPDPRNCHQFFVCEPTATQGEYTIHHMTCGGLFWNQDIHTCVAKKPAGVTCFEGEIVTAKAHGLHDGGCPLLAVVGSLRLYQTLKNEVMVCPQRMVFKREEGLCGCYPKDIVIPVCTDDLLLHFPYDDHFNDVTCHHAIGIKYGAGVVSIVNDTERGRVAWFDGNARLEVAFLRTWFAQNEVDQFTVSLWFKRDSIQTGTVGLVNNGDCEEDPNFEVSAANTGVYSGVTTTSQILTDEVQVVANKWYHVAMVYNGATVTMYLDGKVKSESANGFLRNPDCPMYVGFRSLSGYYRGHIDEIKIYERALTAVEVAALAA</sequence>
<dbReference type="Pfam" id="PF00092">
    <property type="entry name" value="VWA"/>
    <property type="match status" value="1"/>
</dbReference>
<protein>
    <recommendedName>
        <fullName evidence="6">VWFA domain-containing protein</fullName>
    </recommendedName>
</protein>
<dbReference type="InterPro" id="IPR002035">
    <property type="entry name" value="VWF_A"/>
</dbReference>
<dbReference type="InterPro" id="IPR013320">
    <property type="entry name" value="ConA-like_dom_sf"/>
</dbReference>
<dbReference type="PROSITE" id="PS50234">
    <property type="entry name" value="VWFA"/>
    <property type="match status" value="1"/>
</dbReference>
<dbReference type="Gene3D" id="2.60.120.200">
    <property type="match status" value="1"/>
</dbReference>
<dbReference type="AlphaFoldDB" id="A0AAD9L6B4"/>
<evidence type="ECO:0000259" key="6">
    <source>
        <dbReference type="PROSITE" id="PS50234"/>
    </source>
</evidence>
<proteinExistence type="inferred from homology"/>
<keyword evidence="1" id="KW-0732">Signal</keyword>
<keyword evidence="2" id="KW-1015">Disulfide bond</keyword>
<evidence type="ECO:0000256" key="5">
    <source>
        <dbReference type="SAM" id="MobiDB-lite"/>
    </source>
</evidence>
<evidence type="ECO:0000256" key="4">
    <source>
        <dbReference type="ARBA" id="ARBA00049648"/>
    </source>
</evidence>
<dbReference type="InterPro" id="IPR036383">
    <property type="entry name" value="TSP1_rpt_sf"/>
</dbReference>
<dbReference type="Pfam" id="PF13385">
    <property type="entry name" value="Laminin_G_3"/>
    <property type="match status" value="1"/>
</dbReference>
<evidence type="ECO:0000256" key="3">
    <source>
        <dbReference type="ARBA" id="ARBA00023278"/>
    </source>
</evidence>
<comment type="similarity">
    <text evidence="4">Belongs to the fibril-associated collagens with interrupted helices (FACIT) family.</text>
</comment>
<comment type="caution">
    <text evidence="7">The sequence shown here is derived from an EMBL/GenBank/DDBJ whole genome shotgun (WGS) entry which is preliminary data.</text>
</comment>
<dbReference type="InterPro" id="IPR050525">
    <property type="entry name" value="ECM_Assembly_Org"/>
</dbReference>
<feature type="compositionally biased region" description="Low complexity" evidence="5">
    <location>
        <begin position="150"/>
        <end position="293"/>
    </location>
</feature>
<dbReference type="Gene3D" id="3.40.50.410">
    <property type="entry name" value="von Willebrand factor, type A domain"/>
    <property type="match status" value="1"/>
</dbReference>
<accession>A0AAD9L6B4</accession>
<name>A0AAD9L6B4_RIDPI</name>
<keyword evidence="8" id="KW-1185">Reference proteome</keyword>
<keyword evidence="3" id="KW-0379">Hydroxylation</keyword>
<dbReference type="SUPFAM" id="SSF57625">
    <property type="entry name" value="Invertebrate chitin-binding proteins"/>
    <property type="match status" value="1"/>
</dbReference>
<evidence type="ECO:0000256" key="2">
    <source>
        <dbReference type="ARBA" id="ARBA00023157"/>
    </source>
</evidence>
<dbReference type="SMART" id="SM00560">
    <property type="entry name" value="LamGL"/>
    <property type="match status" value="1"/>
</dbReference>
<reference evidence="7" key="1">
    <citation type="journal article" date="2023" name="Mol. Biol. Evol.">
        <title>Third-Generation Sequencing Reveals the Adaptive Role of the Epigenome in Three Deep-Sea Polychaetes.</title>
        <authorList>
            <person name="Perez M."/>
            <person name="Aroh O."/>
            <person name="Sun Y."/>
            <person name="Lan Y."/>
            <person name="Juniper S.K."/>
            <person name="Young C.R."/>
            <person name="Angers B."/>
            <person name="Qian P.Y."/>
        </authorList>
    </citation>
    <scope>NUCLEOTIDE SEQUENCE</scope>
    <source>
        <strain evidence="7">R07B-5</strain>
    </source>
</reference>
<gene>
    <name evidence="7" type="ORF">NP493_304g03002</name>
</gene>
<dbReference type="InterPro" id="IPR036508">
    <property type="entry name" value="Chitin-bd_dom_sf"/>
</dbReference>
<dbReference type="SUPFAM" id="SSF49899">
    <property type="entry name" value="Concanavalin A-like lectins/glucanases"/>
    <property type="match status" value="1"/>
</dbReference>
<feature type="domain" description="VWFA" evidence="6">
    <location>
        <begin position="1"/>
        <end position="87"/>
    </location>
</feature>
<dbReference type="PANTHER" id="PTHR24020">
    <property type="entry name" value="COLLAGEN ALPHA"/>
    <property type="match status" value="1"/>
</dbReference>
<dbReference type="SUPFAM" id="SSF53300">
    <property type="entry name" value="vWA-like"/>
    <property type="match status" value="1"/>
</dbReference>
<feature type="region of interest" description="Disordered" evidence="5">
    <location>
        <begin position="148"/>
        <end position="296"/>
    </location>
</feature>
<dbReference type="GO" id="GO:0008061">
    <property type="term" value="F:chitin binding"/>
    <property type="evidence" value="ECO:0007669"/>
    <property type="project" value="InterPro"/>
</dbReference>
<dbReference type="Proteomes" id="UP001209878">
    <property type="component" value="Unassembled WGS sequence"/>
</dbReference>
<dbReference type="SUPFAM" id="SSF82895">
    <property type="entry name" value="TSP-1 type 1 repeat"/>
    <property type="match status" value="1"/>
</dbReference>
<evidence type="ECO:0000313" key="8">
    <source>
        <dbReference type="Proteomes" id="UP001209878"/>
    </source>
</evidence>
<dbReference type="PANTHER" id="PTHR24020:SF20">
    <property type="entry name" value="PH DOMAIN-CONTAINING PROTEIN"/>
    <property type="match status" value="1"/>
</dbReference>
<dbReference type="InterPro" id="IPR006558">
    <property type="entry name" value="LamG-like"/>
</dbReference>
<organism evidence="7 8">
    <name type="scientific">Ridgeia piscesae</name>
    <name type="common">Tubeworm</name>
    <dbReference type="NCBI Taxonomy" id="27915"/>
    <lineage>
        <taxon>Eukaryota</taxon>
        <taxon>Metazoa</taxon>
        <taxon>Spiralia</taxon>
        <taxon>Lophotrochozoa</taxon>
        <taxon>Annelida</taxon>
        <taxon>Polychaeta</taxon>
        <taxon>Sedentaria</taxon>
        <taxon>Canalipalpata</taxon>
        <taxon>Sabellida</taxon>
        <taxon>Siboglinidae</taxon>
        <taxon>Ridgeia</taxon>
    </lineage>
</organism>
<dbReference type="InterPro" id="IPR036465">
    <property type="entry name" value="vWFA_dom_sf"/>
</dbReference>